<reference evidence="1 2" key="1">
    <citation type="submission" date="2024-01" db="EMBL/GenBank/DDBJ databases">
        <title>The complete chloroplast genome sequence of Lithospermum erythrorhizon: insights into the phylogenetic relationship among Boraginaceae species and the maternal lineages of purple gromwells.</title>
        <authorList>
            <person name="Okada T."/>
            <person name="Watanabe K."/>
        </authorList>
    </citation>
    <scope>NUCLEOTIDE SEQUENCE [LARGE SCALE GENOMIC DNA]</scope>
</reference>
<dbReference type="AlphaFoldDB" id="A0AAV3RQA3"/>
<comment type="caution">
    <text evidence="1">The sequence shown here is derived from an EMBL/GenBank/DDBJ whole genome shotgun (WGS) entry which is preliminary data.</text>
</comment>
<dbReference type="Proteomes" id="UP001454036">
    <property type="component" value="Unassembled WGS sequence"/>
</dbReference>
<evidence type="ECO:0008006" key="3">
    <source>
        <dbReference type="Google" id="ProtNLM"/>
    </source>
</evidence>
<name>A0AAV3RQA3_LITER</name>
<evidence type="ECO:0000313" key="1">
    <source>
        <dbReference type="EMBL" id="GAA0181585.1"/>
    </source>
</evidence>
<organism evidence="1 2">
    <name type="scientific">Lithospermum erythrorhizon</name>
    <name type="common">Purple gromwell</name>
    <name type="synonym">Lithospermum officinale var. erythrorhizon</name>
    <dbReference type="NCBI Taxonomy" id="34254"/>
    <lineage>
        <taxon>Eukaryota</taxon>
        <taxon>Viridiplantae</taxon>
        <taxon>Streptophyta</taxon>
        <taxon>Embryophyta</taxon>
        <taxon>Tracheophyta</taxon>
        <taxon>Spermatophyta</taxon>
        <taxon>Magnoliopsida</taxon>
        <taxon>eudicotyledons</taxon>
        <taxon>Gunneridae</taxon>
        <taxon>Pentapetalae</taxon>
        <taxon>asterids</taxon>
        <taxon>lamiids</taxon>
        <taxon>Boraginales</taxon>
        <taxon>Boraginaceae</taxon>
        <taxon>Boraginoideae</taxon>
        <taxon>Lithospermeae</taxon>
        <taxon>Lithospermum</taxon>
    </lineage>
</organism>
<dbReference type="EMBL" id="BAABME010028725">
    <property type="protein sequence ID" value="GAA0181585.1"/>
    <property type="molecule type" value="Genomic_DNA"/>
</dbReference>
<sequence length="107" mass="12262">MEAVFEMSMVDELKYFLGFQINNMEDRIFLSQAKYAKNMVKKFELDTSKSKRTPFATHVKVAKDEDGKSMDISTYRSISVVGYCDADWAGNTEDRKSTSEGLCMMDK</sequence>
<keyword evidence="2" id="KW-1185">Reference proteome</keyword>
<gene>
    <name evidence="1" type="ORF">LIER_42281</name>
</gene>
<proteinExistence type="predicted"/>
<evidence type="ECO:0000313" key="2">
    <source>
        <dbReference type="Proteomes" id="UP001454036"/>
    </source>
</evidence>
<accession>A0AAV3RQA3</accession>
<protein>
    <recommendedName>
        <fullName evidence="3">Mitochondrial protein</fullName>
    </recommendedName>
</protein>